<dbReference type="PANTHER" id="PTHR44591:SF21">
    <property type="entry name" value="TWO-COMPONENT RESPONSE REGULATOR"/>
    <property type="match status" value="1"/>
</dbReference>
<dbReference type="InterPro" id="IPR001789">
    <property type="entry name" value="Sig_transdc_resp-reg_receiver"/>
</dbReference>
<evidence type="ECO:0000313" key="4">
    <source>
        <dbReference type="EMBL" id="GLK87419.1"/>
    </source>
</evidence>
<dbReference type="PROSITE" id="PS50110">
    <property type="entry name" value="RESPONSE_REGULATORY"/>
    <property type="match status" value="1"/>
</dbReference>
<proteinExistence type="predicted"/>
<dbReference type="SMART" id="SM00448">
    <property type="entry name" value="REC"/>
    <property type="match status" value="1"/>
</dbReference>
<dbReference type="GO" id="GO:0000160">
    <property type="term" value="P:phosphorelay signal transduction system"/>
    <property type="evidence" value="ECO:0007669"/>
    <property type="project" value="InterPro"/>
</dbReference>
<keyword evidence="1 2" id="KW-0597">Phosphoprotein</keyword>
<keyword evidence="5" id="KW-1185">Reference proteome</keyword>
<dbReference type="PANTHER" id="PTHR44591">
    <property type="entry name" value="STRESS RESPONSE REGULATOR PROTEIN 1"/>
    <property type="match status" value="1"/>
</dbReference>
<dbReference type="Pfam" id="PF00072">
    <property type="entry name" value="Response_reg"/>
    <property type="match status" value="1"/>
</dbReference>
<dbReference type="EMBL" id="BSFN01000001">
    <property type="protein sequence ID" value="GLK87419.1"/>
    <property type="molecule type" value="Genomic_DNA"/>
</dbReference>
<gene>
    <name evidence="4" type="ORF">GCM10017655_04810</name>
</gene>
<feature type="modified residue" description="4-aspartylphosphate" evidence="2">
    <location>
        <position position="62"/>
    </location>
</feature>
<dbReference type="RefSeq" id="WP_271193673.1">
    <property type="nucleotide sequence ID" value="NZ_BSFN01000001.1"/>
</dbReference>
<dbReference type="InterPro" id="IPR050595">
    <property type="entry name" value="Bact_response_regulator"/>
</dbReference>
<feature type="domain" description="Response regulatory" evidence="3">
    <location>
        <begin position="12"/>
        <end position="126"/>
    </location>
</feature>
<accession>A0A9W6K3N0</accession>
<dbReference type="SUPFAM" id="SSF52172">
    <property type="entry name" value="CheY-like"/>
    <property type="match status" value="1"/>
</dbReference>
<evidence type="ECO:0000256" key="1">
    <source>
        <dbReference type="ARBA" id="ARBA00022553"/>
    </source>
</evidence>
<name>A0A9W6K3N0_9PSED</name>
<dbReference type="Gene3D" id="3.40.50.2300">
    <property type="match status" value="1"/>
</dbReference>
<evidence type="ECO:0000259" key="3">
    <source>
        <dbReference type="PROSITE" id="PS50110"/>
    </source>
</evidence>
<comment type="caution">
    <text evidence="4">The sequence shown here is derived from an EMBL/GenBank/DDBJ whole genome shotgun (WGS) entry which is preliminary data.</text>
</comment>
<reference evidence="4" key="2">
    <citation type="submission" date="2023-01" db="EMBL/GenBank/DDBJ databases">
        <authorList>
            <person name="Sun Q."/>
            <person name="Evtushenko L."/>
        </authorList>
    </citation>
    <scope>NUCLEOTIDE SEQUENCE</scope>
    <source>
        <strain evidence="4">VKM B-2935</strain>
    </source>
</reference>
<dbReference type="InterPro" id="IPR011006">
    <property type="entry name" value="CheY-like_superfamily"/>
</dbReference>
<evidence type="ECO:0000313" key="5">
    <source>
        <dbReference type="Proteomes" id="UP001143328"/>
    </source>
</evidence>
<evidence type="ECO:0000256" key="2">
    <source>
        <dbReference type="PROSITE-ProRule" id="PRU00169"/>
    </source>
</evidence>
<organism evidence="4 5">
    <name type="scientific">Pseudomonas turukhanskensis</name>
    <dbReference type="NCBI Taxonomy" id="1806536"/>
    <lineage>
        <taxon>Bacteria</taxon>
        <taxon>Pseudomonadati</taxon>
        <taxon>Pseudomonadota</taxon>
        <taxon>Gammaproteobacteria</taxon>
        <taxon>Pseudomonadales</taxon>
        <taxon>Pseudomonadaceae</taxon>
        <taxon>Pseudomonas</taxon>
    </lineage>
</organism>
<reference evidence="4" key="1">
    <citation type="journal article" date="2014" name="Int. J. Syst. Evol. Microbiol.">
        <title>Complete genome sequence of Corynebacterium casei LMG S-19264T (=DSM 44701T), isolated from a smear-ripened cheese.</title>
        <authorList>
            <consortium name="US DOE Joint Genome Institute (JGI-PGF)"/>
            <person name="Walter F."/>
            <person name="Albersmeier A."/>
            <person name="Kalinowski J."/>
            <person name="Ruckert C."/>
        </authorList>
    </citation>
    <scope>NUCLEOTIDE SEQUENCE</scope>
    <source>
        <strain evidence="4">VKM B-2935</strain>
    </source>
</reference>
<dbReference type="Proteomes" id="UP001143328">
    <property type="component" value="Unassembled WGS sequence"/>
</dbReference>
<dbReference type="AlphaFoldDB" id="A0A9W6K3N0"/>
<sequence>MPDSHSQNAHKTILLVEDDEVVRMLTVEVLEELGYNVLEAENGPDALAIIQSEQPLDLLMSDIGLPGMSGQQLMAAAHQSRPNLPVLFASGYAAQDYQTGVSQAKIATITKPFSLDLLRTTVAGMLA</sequence>
<protein>
    <recommendedName>
        <fullName evidence="3">Response regulatory domain-containing protein</fullName>
    </recommendedName>
</protein>